<sequence length="119" mass="12959">MNDAIDLLVDRMNPATYQLKGMARFVDEQDTVIANSAVMKAVALGLCPDVSIDERQQLSELSEMQSEVLKSAASGKSNGDISVILNCSERAVKYHMSEILRKLGVATRAQAISRFAAKI</sequence>
<organism evidence="5 6">
    <name type="scientific">Ciceribacter naphthalenivorans</name>
    <dbReference type="NCBI Taxonomy" id="1118451"/>
    <lineage>
        <taxon>Bacteria</taxon>
        <taxon>Pseudomonadati</taxon>
        <taxon>Pseudomonadota</taxon>
        <taxon>Alphaproteobacteria</taxon>
        <taxon>Hyphomicrobiales</taxon>
        <taxon>Rhizobiaceae</taxon>
        <taxon>Ciceribacter</taxon>
    </lineage>
</organism>
<dbReference type="InterPro" id="IPR016032">
    <property type="entry name" value="Sig_transdc_resp-reg_C-effctor"/>
</dbReference>
<dbReference type="GO" id="GO:0003677">
    <property type="term" value="F:DNA binding"/>
    <property type="evidence" value="ECO:0007669"/>
    <property type="project" value="UniProtKB-KW"/>
</dbReference>
<evidence type="ECO:0000256" key="3">
    <source>
        <dbReference type="ARBA" id="ARBA00023163"/>
    </source>
</evidence>
<gene>
    <name evidence="5" type="ORF">RNA01_45570</name>
</gene>
<dbReference type="CDD" id="cd06170">
    <property type="entry name" value="LuxR_C_like"/>
    <property type="match status" value="1"/>
</dbReference>
<dbReference type="PRINTS" id="PR00038">
    <property type="entry name" value="HTHLUXR"/>
</dbReference>
<feature type="domain" description="HTH luxR-type" evidence="4">
    <location>
        <begin position="54"/>
        <end position="119"/>
    </location>
</feature>
<proteinExistence type="predicted"/>
<dbReference type="Gene3D" id="1.10.10.10">
    <property type="entry name" value="Winged helix-like DNA-binding domain superfamily/Winged helix DNA-binding domain"/>
    <property type="match status" value="1"/>
</dbReference>
<comment type="caution">
    <text evidence="5">The sequence shown here is derived from an EMBL/GenBank/DDBJ whole genome shotgun (WGS) entry which is preliminary data.</text>
</comment>
<dbReference type="Proteomes" id="UP000321717">
    <property type="component" value="Unassembled WGS sequence"/>
</dbReference>
<evidence type="ECO:0000256" key="2">
    <source>
        <dbReference type="ARBA" id="ARBA00023125"/>
    </source>
</evidence>
<dbReference type="GO" id="GO:0006355">
    <property type="term" value="P:regulation of DNA-templated transcription"/>
    <property type="evidence" value="ECO:0007669"/>
    <property type="project" value="InterPro"/>
</dbReference>
<dbReference type="PANTHER" id="PTHR44688">
    <property type="entry name" value="DNA-BINDING TRANSCRIPTIONAL ACTIVATOR DEVR_DOSR"/>
    <property type="match status" value="1"/>
</dbReference>
<name>A0A512HQ93_9HYPH</name>
<dbReference type="SMART" id="SM00421">
    <property type="entry name" value="HTH_LUXR"/>
    <property type="match status" value="1"/>
</dbReference>
<evidence type="ECO:0000256" key="1">
    <source>
        <dbReference type="ARBA" id="ARBA00023015"/>
    </source>
</evidence>
<accession>A0A512HQ93</accession>
<dbReference type="PROSITE" id="PS50043">
    <property type="entry name" value="HTH_LUXR_2"/>
    <property type="match status" value="1"/>
</dbReference>
<keyword evidence="1" id="KW-0805">Transcription regulation</keyword>
<dbReference type="AlphaFoldDB" id="A0A512HQ93"/>
<evidence type="ECO:0000259" key="4">
    <source>
        <dbReference type="PROSITE" id="PS50043"/>
    </source>
</evidence>
<dbReference type="InterPro" id="IPR000792">
    <property type="entry name" value="Tscrpt_reg_LuxR_C"/>
</dbReference>
<evidence type="ECO:0000313" key="6">
    <source>
        <dbReference type="Proteomes" id="UP000321717"/>
    </source>
</evidence>
<dbReference type="RefSeq" id="WP_055971755.1">
    <property type="nucleotide sequence ID" value="NZ_BSOI01000043.1"/>
</dbReference>
<dbReference type="PANTHER" id="PTHR44688:SF16">
    <property type="entry name" value="DNA-BINDING TRANSCRIPTIONAL ACTIVATOR DEVR_DOSR"/>
    <property type="match status" value="1"/>
</dbReference>
<protein>
    <recommendedName>
        <fullName evidence="4">HTH luxR-type domain-containing protein</fullName>
    </recommendedName>
</protein>
<dbReference type="Pfam" id="PF00196">
    <property type="entry name" value="GerE"/>
    <property type="match status" value="1"/>
</dbReference>
<keyword evidence="6" id="KW-1185">Reference proteome</keyword>
<dbReference type="InterPro" id="IPR036388">
    <property type="entry name" value="WH-like_DNA-bd_sf"/>
</dbReference>
<reference evidence="5 6" key="1">
    <citation type="submission" date="2019-07" db="EMBL/GenBank/DDBJ databases">
        <title>Whole genome shotgun sequence of Rhizobium naphthalenivorans NBRC 107585.</title>
        <authorList>
            <person name="Hosoyama A."/>
            <person name="Uohara A."/>
            <person name="Ohji S."/>
            <person name="Ichikawa N."/>
        </authorList>
    </citation>
    <scope>NUCLEOTIDE SEQUENCE [LARGE SCALE GENOMIC DNA]</scope>
    <source>
        <strain evidence="5 6">NBRC 107585</strain>
    </source>
</reference>
<dbReference type="EMBL" id="BJZP01000067">
    <property type="protein sequence ID" value="GEO87625.1"/>
    <property type="molecule type" value="Genomic_DNA"/>
</dbReference>
<keyword evidence="2" id="KW-0238">DNA-binding</keyword>
<keyword evidence="3" id="KW-0804">Transcription</keyword>
<dbReference type="SUPFAM" id="SSF46894">
    <property type="entry name" value="C-terminal effector domain of the bipartite response regulators"/>
    <property type="match status" value="1"/>
</dbReference>
<evidence type="ECO:0000313" key="5">
    <source>
        <dbReference type="EMBL" id="GEO87625.1"/>
    </source>
</evidence>